<dbReference type="InterPro" id="IPR042104">
    <property type="entry name" value="PKS_dehydratase_sf"/>
</dbReference>
<dbReference type="InterPro" id="IPR020807">
    <property type="entry name" value="PKS_DH"/>
</dbReference>
<keyword evidence="8" id="KW-0045">Antibiotic biosynthesis</keyword>
<dbReference type="InterPro" id="IPR055123">
    <property type="entry name" value="SpnB-like_Rossmann"/>
</dbReference>
<dbReference type="Pfam" id="PF02801">
    <property type="entry name" value="Ketoacyl-synt_C"/>
    <property type="match status" value="1"/>
</dbReference>
<dbReference type="FunFam" id="1.10.1200.10:FF:000007">
    <property type="entry name" value="Probable polyketide synthase pks17"/>
    <property type="match status" value="1"/>
</dbReference>
<dbReference type="InterPro" id="IPR018201">
    <property type="entry name" value="Ketoacyl_synth_AS"/>
</dbReference>
<name>A0A511MF92_9NOCA</name>
<dbReference type="InterPro" id="IPR014043">
    <property type="entry name" value="Acyl_transferase_dom"/>
</dbReference>
<reference evidence="13 14" key="1">
    <citation type="submission" date="2019-07" db="EMBL/GenBank/DDBJ databases">
        <title>Whole genome shotgun sequence of Nocardia ninae NBRC 108245.</title>
        <authorList>
            <person name="Hosoyama A."/>
            <person name="Uohara A."/>
            <person name="Ohji S."/>
            <person name="Ichikawa N."/>
        </authorList>
    </citation>
    <scope>NUCLEOTIDE SEQUENCE [LARGE SCALE GENOMIC DNA]</scope>
    <source>
        <strain evidence="13 14">NBRC 108245</strain>
    </source>
</reference>
<dbReference type="SMART" id="SM00827">
    <property type="entry name" value="PKS_AT"/>
    <property type="match status" value="1"/>
</dbReference>
<accession>A0A511MF92</accession>
<keyword evidence="10" id="KW-0012">Acyltransferase</keyword>
<dbReference type="PANTHER" id="PTHR43775:SF51">
    <property type="entry name" value="INACTIVE PHENOLPHTHIOCEROL SYNTHESIS POLYKETIDE SYNTHASE TYPE I PKS1-RELATED"/>
    <property type="match status" value="1"/>
</dbReference>
<dbReference type="Gene3D" id="3.40.50.720">
    <property type="entry name" value="NAD(P)-binding Rossmann-like Domain"/>
    <property type="match status" value="2"/>
</dbReference>
<dbReference type="Pfam" id="PF00109">
    <property type="entry name" value="ketoacyl-synt"/>
    <property type="match status" value="1"/>
</dbReference>
<dbReference type="Proteomes" id="UP000321424">
    <property type="component" value="Unassembled WGS sequence"/>
</dbReference>
<dbReference type="GO" id="GO:0004312">
    <property type="term" value="F:fatty acid synthase activity"/>
    <property type="evidence" value="ECO:0007669"/>
    <property type="project" value="TreeGrafter"/>
</dbReference>
<dbReference type="Gene3D" id="3.40.47.10">
    <property type="match status" value="1"/>
</dbReference>
<evidence type="ECO:0000256" key="6">
    <source>
        <dbReference type="ARBA" id="ARBA00022832"/>
    </source>
</evidence>
<dbReference type="CDD" id="cd00833">
    <property type="entry name" value="PKS"/>
    <property type="match status" value="1"/>
</dbReference>
<protein>
    <submittedName>
        <fullName evidence="13">Polyketide synthase</fullName>
    </submittedName>
</protein>
<dbReference type="InterPro" id="IPR013120">
    <property type="entry name" value="FAR_NAD-bd"/>
</dbReference>
<dbReference type="RefSeq" id="WP_147131531.1">
    <property type="nucleotide sequence ID" value="NZ_BJXA01000019.1"/>
</dbReference>
<keyword evidence="4" id="KW-0597">Phosphoprotein</keyword>
<keyword evidence="5" id="KW-0808">Transferase</keyword>
<dbReference type="Gene3D" id="3.40.366.10">
    <property type="entry name" value="Malonyl-Coenzyme A Acyl Carrier Protein, domain 2"/>
    <property type="match status" value="1"/>
</dbReference>
<dbReference type="SUPFAM" id="SSF47336">
    <property type="entry name" value="ACP-like"/>
    <property type="match status" value="1"/>
</dbReference>
<dbReference type="CDD" id="cd08956">
    <property type="entry name" value="KR_3_FAS_SDR_x"/>
    <property type="match status" value="1"/>
</dbReference>
<dbReference type="SUPFAM" id="SSF51735">
    <property type="entry name" value="NAD(P)-binding Rossmann-fold domains"/>
    <property type="match status" value="3"/>
</dbReference>
<dbReference type="InterPro" id="IPR013968">
    <property type="entry name" value="PKS_KR"/>
</dbReference>
<gene>
    <name evidence="13" type="ORF">NN4_33160</name>
</gene>
<dbReference type="SUPFAM" id="SSF55048">
    <property type="entry name" value="Probable ACP-binding domain of malonyl-CoA ACP transacylase"/>
    <property type="match status" value="1"/>
</dbReference>
<organism evidence="13 14">
    <name type="scientific">Nocardia ninae NBRC 108245</name>
    <dbReference type="NCBI Taxonomy" id="1210091"/>
    <lineage>
        <taxon>Bacteria</taxon>
        <taxon>Bacillati</taxon>
        <taxon>Actinomycetota</taxon>
        <taxon>Actinomycetes</taxon>
        <taxon>Mycobacteriales</taxon>
        <taxon>Nocardiaceae</taxon>
        <taxon>Nocardia</taxon>
    </lineage>
</organism>
<dbReference type="InterPro" id="IPR015083">
    <property type="entry name" value="NorB/c/GfsB-D-like_docking"/>
</dbReference>
<dbReference type="InterPro" id="IPR016036">
    <property type="entry name" value="Malonyl_transacylase_ACP-bd"/>
</dbReference>
<dbReference type="SUPFAM" id="SSF53901">
    <property type="entry name" value="Thiolase-like"/>
    <property type="match status" value="1"/>
</dbReference>
<evidence type="ECO:0000259" key="11">
    <source>
        <dbReference type="PROSITE" id="PS50075"/>
    </source>
</evidence>
<dbReference type="GO" id="GO:0033068">
    <property type="term" value="P:macrolide biosynthetic process"/>
    <property type="evidence" value="ECO:0007669"/>
    <property type="project" value="UniProtKB-ARBA"/>
</dbReference>
<dbReference type="InterPro" id="IPR010080">
    <property type="entry name" value="Thioester_reductase-like_dom"/>
</dbReference>
<dbReference type="PANTHER" id="PTHR43775">
    <property type="entry name" value="FATTY ACID SYNTHASE"/>
    <property type="match status" value="1"/>
</dbReference>
<keyword evidence="14" id="KW-1185">Reference proteome</keyword>
<dbReference type="PROSITE" id="PS50075">
    <property type="entry name" value="CARRIER"/>
    <property type="match status" value="1"/>
</dbReference>
<keyword evidence="7" id="KW-0443">Lipid metabolism</keyword>
<dbReference type="GO" id="GO:0006633">
    <property type="term" value="P:fatty acid biosynthetic process"/>
    <property type="evidence" value="ECO:0007669"/>
    <property type="project" value="InterPro"/>
</dbReference>
<evidence type="ECO:0000256" key="4">
    <source>
        <dbReference type="ARBA" id="ARBA00022553"/>
    </source>
</evidence>
<dbReference type="InterPro" id="IPR049552">
    <property type="entry name" value="PKS_DH_N"/>
</dbReference>
<dbReference type="Pfam" id="PF07993">
    <property type="entry name" value="NAD_binding_4"/>
    <property type="match status" value="1"/>
</dbReference>
<dbReference type="Pfam" id="PF08990">
    <property type="entry name" value="Docking"/>
    <property type="match status" value="1"/>
</dbReference>
<keyword evidence="9" id="KW-0511">Multifunctional enzyme</keyword>
<dbReference type="Gene3D" id="3.10.129.110">
    <property type="entry name" value="Polyketide synthase dehydratase"/>
    <property type="match status" value="2"/>
</dbReference>
<proteinExistence type="predicted"/>
<keyword evidence="6" id="KW-0276">Fatty acid metabolism</keyword>
<evidence type="ECO:0000256" key="7">
    <source>
        <dbReference type="ARBA" id="ARBA00023098"/>
    </source>
</evidence>
<keyword evidence="3" id="KW-0596">Phosphopantetheine</keyword>
<dbReference type="PROSITE" id="PS52004">
    <property type="entry name" value="KS3_2"/>
    <property type="match status" value="1"/>
</dbReference>
<dbReference type="Gene3D" id="1.10.1200.10">
    <property type="entry name" value="ACP-like"/>
    <property type="match status" value="1"/>
</dbReference>
<dbReference type="CDD" id="cd05235">
    <property type="entry name" value="SDR_e1"/>
    <property type="match status" value="1"/>
</dbReference>
<dbReference type="SMART" id="SM00822">
    <property type="entry name" value="PKS_KR"/>
    <property type="match status" value="1"/>
</dbReference>
<dbReference type="InterPro" id="IPR020841">
    <property type="entry name" value="PKS_Beta-ketoAc_synthase_dom"/>
</dbReference>
<dbReference type="PROSITE" id="PS00606">
    <property type="entry name" value="KS3_1"/>
    <property type="match status" value="1"/>
</dbReference>
<dbReference type="InterPro" id="IPR032821">
    <property type="entry name" value="PKS_assoc"/>
</dbReference>
<sequence length="2083" mass="221341">MSNESNEEKLVEYLKWVTADLRETRARLAELEASETEPVAIVGMACRYPGGAANPEQLWRLVDDGIDAIAEPPGDRGWDIERLRKKCAITEGGFLADATEFDAAFFGISPREAVAMDPQHRVLLEISWELFEHAGIDANSLRGSKTGVFVGVLEESYLGLAAPEELEGYLMTSKLGSIASGRIAYTFGLEGPAISLDTACSSSLVAMHLALRSLRSGESTLALAGGAIINGDAGGLVDFAKQGGLAADGRCKSFAAAADGTSWSEGAGMVLLERLSDARRNGHRVLAVVRGSAVNQDGASNGLTAPNGPAQERVIRDALADSGLRPSDVDVVEAHGTGTRLGDPIEAGALLATYGQEREQPLWLGSMKSNIGHSGPAAGVGGVIKMVQAMRHGRLPRTLHVDEPSPHIDWSTGAVELLTQPQDWPVADRPRRAGVSGFGISGTNAHVILEQAPEAVVETSAGVALPSVPWVLSAKTADGLRAKANQLLDYAGDAAEFAPADVALSLATGRAVLEHSAVVVGTERADFVSGLQHLAEEGAPASNRARGRLAVLLTGQGAQRLGMGRELYGCSPVFAAALDAVCAHFDGELELSLKGVLFAPEGSADSALLDQTAYAQAGLFAVETALFRLLESWGVTPDYLLGHSIGEVTAAHLSGVLGLEDACRLVAARGRLMQSAREGGAMVAIQAGEDEIQGSLPSDVAIAGINGPQAVVISGDEHAVERFAADWKAKGRKTKRLTVSHAFHSPHMDEVLAEFKAVAATVKFSAPEIPIVSNVTGALATEEQLRSPDYWARHIREAVRFLDGVRTLENEGVTDYLELGPDGVLTALVADCVERDFGALLNMLRANRSETDTVATAVAGLHTRGIALDWSAILPGAAHVELPTYPFQRKRFWLGRQARPSDAAGLGLDQADHPLLGAALSIAGSEAMLFTGHLARYSHPWLTDGTSALVEIAIRAGDELGCTAIDHLYTPIPLQLTEAGGRQLQVHVGAPDAANRRTITIASRVDEIDTDWTEHATGLLSFTGLDGRSGGDADWPPSGAAEIEAGLWHDGDTLLTEATLPEQSETARLALHPALLDAALRPVLDAGEYVAEWHGLRLYATGATALRVRLTDGAALSVRAEDRTGQPVLDIDAVVRRPHPDRPTVATEALFKVDWTPIQPATRPPVLRWGPDGDAVRVDLFAPADADPAQAAHDLSRRALQMVREWLADEDRTARLVVTTRGALQCRDEAVTDPGAAAVWGLLRSAQSEAPDRIVLIDLDAAEPTEELLAAIVVSGEAQAAIRGAAVLVPRLSRLSVPPELDEYRWSTTGTVLITGGTGSLGALFARHLAATHGVTRLVLTSRRGPAAPGAEQLRAELRELGAQATIAACDVADRAALAALLADIPADHPLTGVIHTAGVIDDGLLTDLTPDRLDSVLRPKVDAAWQLHDLTKDHDLTAFVLFSSTAAVFGGPGQSNYAAANAFLDGLACYRVAAGLPATSVAWGLWRQDGGITGHLDQADLDRIARGGFRPIEPGQGTALLDTALGLGRTELVATPFDLALLRARPSQAPVLMRRLLRLPTRRVAGNTDSGLDSLTARLTGLDQRDGHRLVLDLVRTEVAAVLGHADGSGIGADQPFTDLGFDSLTSIELRNRLSTGTGCRLPGTVVFDRPTPNELADFLRTALLAKLTDAESREVVDFAAEIVLDEDIRAAATVSRVAVAPNAVLLTGATGFVGAFLLRDILRAGDAQVYCLVRAEDEAAARIRLRESLRWYQVWDEVDPERLTIVVGDLARPGFGLTEAEFDELARTVDVVYHAGATVNWLYPYRELKQANVIGTAEVLRLAARHRTVPVHYVSTTGVFSAEAAGDRPQRADDATGPGEILPTGYVQSKWAAEQIIGLARDRGVPVSVYRVDVVSGDQRNGACQTSDFVWLSLKGLLQAGAVPERLGGHLHFVPVDYVSAAIVALSTKADAANRNFHLYNQDDLSFADCVDYLRSIGYTFAELPWAEWGELIKQDRENAMLPLFGAFAVIASGEDDSDRLFDTSETESALAGTGIECPSVTKDLFEKYVDFFVQAGYFPRVTDGPQVSGTPTGRTDGVRS</sequence>
<dbReference type="InterPro" id="IPR020806">
    <property type="entry name" value="PKS_PP-bd"/>
</dbReference>
<dbReference type="InterPro" id="IPR050091">
    <property type="entry name" value="PKS_NRPS_Biosynth_Enz"/>
</dbReference>
<dbReference type="SMART" id="SM01294">
    <property type="entry name" value="PKS_PP_betabranch"/>
    <property type="match status" value="1"/>
</dbReference>
<dbReference type="InterPro" id="IPR014030">
    <property type="entry name" value="Ketoacyl_synth_N"/>
</dbReference>
<dbReference type="OrthoDB" id="4516163at2"/>
<dbReference type="InterPro" id="IPR014031">
    <property type="entry name" value="Ketoacyl_synth_C"/>
</dbReference>
<dbReference type="Pfam" id="PF22953">
    <property type="entry name" value="SpnB_Rossmann"/>
    <property type="match status" value="1"/>
</dbReference>
<dbReference type="Pfam" id="PF08659">
    <property type="entry name" value="KR"/>
    <property type="match status" value="1"/>
</dbReference>
<dbReference type="InterPro" id="IPR016039">
    <property type="entry name" value="Thiolase-like"/>
</dbReference>
<evidence type="ECO:0000313" key="13">
    <source>
        <dbReference type="EMBL" id="GEM38797.1"/>
    </source>
</evidence>
<dbReference type="FunFam" id="3.40.47.10:FF:000019">
    <property type="entry name" value="Polyketide synthase type I"/>
    <property type="match status" value="1"/>
</dbReference>
<dbReference type="Pfam" id="PF16197">
    <property type="entry name" value="KAsynt_C_assoc"/>
    <property type="match status" value="1"/>
</dbReference>
<dbReference type="InterPro" id="IPR036291">
    <property type="entry name" value="NAD(P)-bd_dom_sf"/>
</dbReference>
<dbReference type="SUPFAM" id="SSF52151">
    <property type="entry name" value="FabD/lysophospholipase-like"/>
    <property type="match status" value="1"/>
</dbReference>
<dbReference type="Pfam" id="PF21089">
    <property type="entry name" value="PKS_DH_N"/>
    <property type="match status" value="1"/>
</dbReference>
<evidence type="ECO:0000256" key="3">
    <source>
        <dbReference type="ARBA" id="ARBA00022450"/>
    </source>
</evidence>
<comment type="pathway">
    <text evidence="2">Lipid metabolism.</text>
</comment>
<evidence type="ECO:0000256" key="2">
    <source>
        <dbReference type="ARBA" id="ARBA00005189"/>
    </source>
</evidence>
<comment type="caution">
    <text evidence="13">The sequence shown here is derived from an EMBL/GenBank/DDBJ whole genome shotgun (WGS) entry which is preliminary data.</text>
</comment>
<dbReference type="InterPro" id="IPR016035">
    <property type="entry name" value="Acyl_Trfase/lysoPLipase"/>
</dbReference>
<feature type="domain" description="Ketosynthase family 3 (KS3)" evidence="12">
    <location>
        <begin position="36"/>
        <end position="451"/>
    </location>
</feature>
<dbReference type="InterPro" id="IPR036736">
    <property type="entry name" value="ACP-like_sf"/>
</dbReference>
<dbReference type="EMBL" id="BJXA01000019">
    <property type="protein sequence ID" value="GEM38797.1"/>
    <property type="molecule type" value="Genomic_DNA"/>
</dbReference>
<dbReference type="Gene3D" id="3.30.70.3290">
    <property type="match status" value="1"/>
</dbReference>
<evidence type="ECO:0000256" key="8">
    <source>
        <dbReference type="ARBA" id="ARBA00023194"/>
    </source>
</evidence>
<dbReference type="Pfam" id="PF00550">
    <property type="entry name" value="PP-binding"/>
    <property type="match status" value="1"/>
</dbReference>
<dbReference type="SMART" id="SM00826">
    <property type="entry name" value="PKS_DH"/>
    <property type="match status" value="1"/>
</dbReference>
<dbReference type="InterPro" id="IPR057326">
    <property type="entry name" value="KR_dom"/>
</dbReference>
<dbReference type="InterPro" id="IPR009081">
    <property type="entry name" value="PP-bd_ACP"/>
</dbReference>
<dbReference type="InterPro" id="IPR006162">
    <property type="entry name" value="Ppantetheine_attach_site"/>
</dbReference>
<evidence type="ECO:0000256" key="10">
    <source>
        <dbReference type="ARBA" id="ARBA00023315"/>
    </source>
</evidence>
<evidence type="ECO:0000256" key="1">
    <source>
        <dbReference type="ARBA" id="ARBA00001957"/>
    </source>
</evidence>
<evidence type="ECO:0000313" key="14">
    <source>
        <dbReference type="Proteomes" id="UP000321424"/>
    </source>
</evidence>
<dbReference type="PROSITE" id="PS00012">
    <property type="entry name" value="PHOSPHOPANTETHEINE"/>
    <property type="match status" value="1"/>
</dbReference>
<dbReference type="GO" id="GO:0031177">
    <property type="term" value="F:phosphopantetheine binding"/>
    <property type="evidence" value="ECO:0007669"/>
    <property type="project" value="InterPro"/>
</dbReference>
<dbReference type="InterPro" id="IPR001227">
    <property type="entry name" value="Ac_transferase_dom_sf"/>
</dbReference>
<evidence type="ECO:0000259" key="12">
    <source>
        <dbReference type="PROSITE" id="PS52004"/>
    </source>
</evidence>
<dbReference type="SMART" id="SM00825">
    <property type="entry name" value="PKS_KS"/>
    <property type="match status" value="1"/>
</dbReference>
<evidence type="ECO:0000256" key="5">
    <source>
        <dbReference type="ARBA" id="ARBA00022679"/>
    </source>
</evidence>
<comment type="cofactor">
    <cofactor evidence="1">
        <name>pantetheine 4'-phosphate</name>
        <dbReference type="ChEBI" id="CHEBI:47942"/>
    </cofactor>
</comment>
<dbReference type="GO" id="GO:0004315">
    <property type="term" value="F:3-oxoacyl-[acyl-carrier-protein] synthase activity"/>
    <property type="evidence" value="ECO:0007669"/>
    <property type="project" value="InterPro"/>
</dbReference>
<feature type="domain" description="Carrier" evidence="11">
    <location>
        <begin position="1590"/>
        <end position="1665"/>
    </location>
</feature>
<dbReference type="Pfam" id="PF00698">
    <property type="entry name" value="Acyl_transf_1"/>
    <property type="match status" value="1"/>
</dbReference>
<evidence type="ECO:0000256" key="9">
    <source>
        <dbReference type="ARBA" id="ARBA00023268"/>
    </source>
</evidence>
<dbReference type="SMART" id="SM00823">
    <property type="entry name" value="PKS_PP"/>
    <property type="match status" value="1"/>
</dbReference>
<dbReference type="NCBIfam" id="TIGR01746">
    <property type="entry name" value="Thioester-redct"/>
    <property type="match status" value="1"/>
</dbReference>